<dbReference type="EMBL" id="JAPDNS010000001">
    <property type="protein sequence ID" value="MCW3483654.1"/>
    <property type="molecule type" value="Genomic_DNA"/>
</dbReference>
<dbReference type="Proteomes" id="UP001207742">
    <property type="component" value="Unassembled WGS sequence"/>
</dbReference>
<evidence type="ECO:0008006" key="3">
    <source>
        <dbReference type="Google" id="ProtNLM"/>
    </source>
</evidence>
<evidence type="ECO:0000313" key="2">
    <source>
        <dbReference type="Proteomes" id="UP001207742"/>
    </source>
</evidence>
<accession>A0ABT3IIT4</accession>
<keyword evidence="2" id="KW-1185">Reference proteome</keyword>
<evidence type="ECO:0000313" key="1">
    <source>
        <dbReference type="EMBL" id="MCW3483654.1"/>
    </source>
</evidence>
<proteinExistence type="predicted"/>
<sequence length="73" mass="8486">METTLLTGSTGIPGREIWYQLLKEKMNDKKDPNTLFSLNSMPGTSSLKKDHLYFDQHTLKTSYCLQTNRKKYV</sequence>
<protein>
    <recommendedName>
        <fullName evidence="3">Thioester reductase (TE) domain-containing protein</fullName>
    </recommendedName>
</protein>
<dbReference type="RefSeq" id="WP_264729174.1">
    <property type="nucleotide sequence ID" value="NZ_JAPDNR010000001.1"/>
</dbReference>
<organism evidence="1 2">
    <name type="scientific">Chitinophaga nivalis</name>
    <dbReference type="NCBI Taxonomy" id="2991709"/>
    <lineage>
        <taxon>Bacteria</taxon>
        <taxon>Pseudomonadati</taxon>
        <taxon>Bacteroidota</taxon>
        <taxon>Chitinophagia</taxon>
        <taxon>Chitinophagales</taxon>
        <taxon>Chitinophagaceae</taxon>
        <taxon>Chitinophaga</taxon>
    </lineage>
</organism>
<gene>
    <name evidence="1" type="ORF">OL497_07100</name>
</gene>
<comment type="caution">
    <text evidence="1">The sequence shown here is derived from an EMBL/GenBank/DDBJ whole genome shotgun (WGS) entry which is preliminary data.</text>
</comment>
<name>A0ABT3IIT4_9BACT</name>
<reference evidence="1 2" key="1">
    <citation type="submission" date="2022-10" db="EMBL/GenBank/DDBJ databases">
        <title>Chitinophaga nivalis PC15 sp. nov., isolated from Pyeongchang county, South Korea.</title>
        <authorList>
            <person name="Trinh H.N."/>
        </authorList>
    </citation>
    <scope>NUCLEOTIDE SEQUENCE [LARGE SCALE GENOMIC DNA]</scope>
    <source>
        <strain evidence="1 2">PC14</strain>
    </source>
</reference>